<evidence type="ECO:0000256" key="1">
    <source>
        <dbReference type="ARBA" id="ARBA00022729"/>
    </source>
</evidence>
<protein>
    <submittedName>
        <fullName evidence="4">Rickettsia adhesin</fullName>
    </submittedName>
</protein>
<feature type="domain" description="Outer membrane protein beta-barrel" evidence="3">
    <location>
        <begin position="39"/>
        <end position="250"/>
    </location>
</feature>
<dbReference type="Proteomes" id="UP000006931">
    <property type="component" value="Chromosome"/>
</dbReference>
<reference evidence="4 5" key="1">
    <citation type="journal article" date="2010" name="Genome Res.">
        <title>Genomic, proteomic, and transcriptomic analysis of virulent and avirulent Rickettsia prowazekii reveals its adaptive mutation capabilities.</title>
        <authorList>
            <person name="Bechah Y."/>
            <person name="El Karkouri K."/>
            <person name="Mediannikov O."/>
            <person name="Leroy Q."/>
            <person name="Pelletier N."/>
            <person name="Robert C."/>
            <person name="Medigue C."/>
            <person name="Mege J.L."/>
            <person name="Raoult D."/>
        </authorList>
    </citation>
    <scope>NUCLEOTIDE SEQUENCE [LARGE SCALE GENOMIC DNA]</scope>
    <source>
        <strain evidence="4 5">Rp22</strain>
    </source>
</reference>
<dbReference type="AlphaFoldDB" id="D5AYB2"/>
<dbReference type="InterPro" id="IPR011250">
    <property type="entry name" value="OMP/PagP_B-barrel"/>
</dbReference>
<accession>D5AYB2</accession>
<feature type="chain" id="PRO_5003069715" evidence="2">
    <location>
        <begin position="23"/>
        <end position="252"/>
    </location>
</feature>
<evidence type="ECO:0000313" key="5">
    <source>
        <dbReference type="Proteomes" id="UP000006931"/>
    </source>
</evidence>
<dbReference type="InterPro" id="IPR027385">
    <property type="entry name" value="Beta-barrel_OMP"/>
</dbReference>
<dbReference type="Pfam" id="PF13505">
    <property type="entry name" value="OMP_b-brl"/>
    <property type="match status" value="1"/>
</dbReference>
<dbReference type="SUPFAM" id="SSF56925">
    <property type="entry name" value="OMPA-like"/>
    <property type="match status" value="1"/>
</dbReference>
<keyword evidence="1 2" id="KW-0732">Signal</keyword>
<dbReference type="KEGG" id="rpq:rpr22_CDS808"/>
<dbReference type="RefSeq" id="WP_004596837.1">
    <property type="nucleotide sequence ID" value="NC_017560.1"/>
</dbReference>
<name>D5AYB2_RICPP</name>
<evidence type="ECO:0000313" key="4">
    <source>
        <dbReference type="EMBL" id="ADE30401.1"/>
    </source>
</evidence>
<dbReference type="Gene3D" id="2.40.160.20">
    <property type="match status" value="1"/>
</dbReference>
<evidence type="ECO:0000256" key="2">
    <source>
        <dbReference type="SAM" id="SignalP"/>
    </source>
</evidence>
<feature type="signal peptide" evidence="2">
    <location>
        <begin position="1"/>
        <end position="22"/>
    </location>
</feature>
<evidence type="ECO:0000259" key="3">
    <source>
        <dbReference type="Pfam" id="PF13505"/>
    </source>
</evidence>
<sequence>MKKLLLIAATSTALLTSGISFADHDMNCSVDSSTNTSMSSSIEKQWYLKLNAGGVMFNKTKPKGKDFKLKTNTGFIGNVGVGYYIMDNLRTDLTIGAVTSAHLKKSTTGKSSAGSSSTKSIKHKPTIVSALLNGYVDFIDLSMFKVFAGAGVGLAMVKEKVTGKEAIAIVSDKNTTSKDHNHNTKNKTNFVYQLSLGTSFELAQGIKVELAYAWIDYGKTKTITKTIHGVQYKYGGTRYKGSNLMAGLRFDM</sequence>
<dbReference type="EMBL" id="CP001584">
    <property type="protein sequence ID" value="ADE30401.1"/>
    <property type="molecule type" value="Genomic_DNA"/>
</dbReference>
<dbReference type="GeneID" id="57569950"/>
<proteinExistence type="predicted"/>
<organism evidence="4 5">
    <name type="scientific">Rickettsia prowazekii (strain Rp22)</name>
    <dbReference type="NCBI Taxonomy" id="449216"/>
    <lineage>
        <taxon>Bacteria</taxon>
        <taxon>Pseudomonadati</taxon>
        <taxon>Pseudomonadota</taxon>
        <taxon>Alphaproteobacteria</taxon>
        <taxon>Rickettsiales</taxon>
        <taxon>Rickettsiaceae</taxon>
        <taxon>Rickettsieae</taxon>
        <taxon>Rickettsia</taxon>
        <taxon>typhus group</taxon>
    </lineage>
</organism>
<dbReference type="PATRIC" id="fig|449216.3.peg.851"/>
<gene>
    <name evidence="4" type="primary">adr1</name>
    <name evidence="4" type="ordered locus">rpr22_CDS808</name>
</gene>
<dbReference type="HOGENOM" id="CLU_1146500_0_0_5"/>